<accession>A0A318UNY5</accession>
<feature type="transmembrane region" description="Helical" evidence="6">
    <location>
        <begin position="95"/>
        <end position="115"/>
    </location>
</feature>
<dbReference type="InterPro" id="IPR007267">
    <property type="entry name" value="GtrA_DPMS_TM"/>
</dbReference>
<sequence>MATFLKAQVASLSASIFDFLTTLVCTQYLHFWYVLGSATGTTVGGIINFSMGRHWVFGAAHKRVHHQILKYIMVWGGNLLLTTSGVYLVTHYLNINYIISKIIVTCTVGVTYNYLMQKKFVFA</sequence>
<evidence type="ECO:0000256" key="5">
    <source>
        <dbReference type="ARBA" id="ARBA00023136"/>
    </source>
</evidence>
<evidence type="ECO:0000256" key="2">
    <source>
        <dbReference type="ARBA" id="ARBA00009399"/>
    </source>
</evidence>
<dbReference type="InterPro" id="IPR051401">
    <property type="entry name" value="GtrA_CellWall_Glycosyl"/>
</dbReference>
<evidence type="ECO:0000256" key="3">
    <source>
        <dbReference type="ARBA" id="ARBA00022692"/>
    </source>
</evidence>
<keyword evidence="9" id="KW-1185">Reference proteome</keyword>
<dbReference type="AlphaFoldDB" id="A0A318UNY5"/>
<evidence type="ECO:0000259" key="7">
    <source>
        <dbReference type="Pfam" id="PF04138"/>
    </source>
</evidence>
<comment type="similarity">
    <text evidence="2">Belongs to the GtrA family.</text>
</comment>
<dbReference type="Pfam" id="PF04138">
    <property type="entry name" value="GtrA_DPMS_TM"/>
    <property type="match status" value="1"/>
</dbReference>
<evidence type="ECO:0000256" key="4">
    <source>
        <dbReference type="ARBA" id="ARBA00022989"/>
    </source>
</evidence>
<dbReference type="Proteomes" id="UP000248198">
    <property type="component" value="Unassembled WGS sequence"/>
</dbReference>
<dbReference type="PANTHER" id="PTHR38459">
    <property type="entry name" value="PROPHAGE BACTOPRENOL-LINKED GLUCOSE TRANSLOCASE HOMOLOG"/>
    <property type="match status" value="1"/>
</dbReference>
<keyword evidence="5 6" id="KW-0472">Membrane</keyword>
<organism evidence="8 9">
    <name type="scientific">Pedobacter nutrimenti</name>
    <dbReference type="NCBI Taxonomy" id="1241337"/>
    <lineage>
        <taxon>Bacteria</taxon>
        <taxon>Pseudomonadati</taxon>
        <taxon>Bacteroidota</taxon>
        <taxon>Sphingobacteriia</taxon>
        <taxon>Sphingobacteriales</taxon>
        <taxon>Sphingobacteriaceae</taxon>
        <taxon>Pedobacter</taxon>
    </lineage>
</organism>
<protein>
    <submittedName>
        <fullName evidence="8">Putative flippase GtrA</fullName>
    </submittedName>
</protein>
<feature type="transmembrane region" description="Helical" evidence="6">
    <location>
        <begin position="30"/>
        <end position="50"/>
    </location>
</feature>
<dbReference type="GO" id="GO:0000271">
    <property type="term" value="P:polysaccharide biosynthetic process"/>
    <property type="evidence" value="ECO:0007669"/>
    <property type="project" value="InterPro"/>
</dbReference>
<dbReference type="PANTHER" id="PTHR38459:SF1">
    <property type="entry name" value="PROPHAGE BACTOPRENOL-LINKED GLUCOSE TRANSLOCASE HOMOLOG"/>
    <property type="match status" value="1"/>
</dbReference>
<comment type="caution">
    <text evidence="8">The sequence shown here is derived from an EMBL/GenBank/DDBJ whole genome shotgun (WGS) entry which is preliminary data.</text>
</comment>
<keyword evidence="3 6" id="KW-0812">Transmembrane</keyword>
<gene>
    <name evidence="8" type="ORF">B0O44_101731</name>
</gene>
<evidence type="ECO:0000313" key="8">
    <source>
        <dbReference type="EMBL" id="PYF77250.1"/>
    </source>
</evidence>
<evidence type="ECO:0000256" key="1">
    <source>
        <dbReference type="ARBA" id="ARBA00004141"/>
    </source>
</evidence>
<name>A0A318UNY5_9SPHI</name>
<evidence type="ECO:0000256" key="6">
    <source>
        <dbReference type="SAM" id="Phobius"/>
    </source>
</evidence>
<keyword evidence="4 6" id="KW-1133">Transmembrane helix</keyword>
<comment type="subcellular location">
    <subcellularLocation>
        <location evidence="1">Membrane</location>
        <topology evidence="1">Multi-pass membrane protein</topology>
    </subcellularLocation>
</comment>
<dbReference type="OrthoDB" id="961506at2"/>
<reference evidence="8 9" key="1">
    <citation type="submission" date="2018-06" db="EMBL/GenBank/DDBJ databases">
        <title>Genomic Encyclopedia of Archaeal and Bacterial Type Strains, Phase II (KMG-II): from individual species to whole genera.</title>
        <authorList>
            <person name="Goeker M."/>
        </authorList>
    </citation>
    <scope>NUCLEOTIDE SEQUENCE [LARGE SCALE GENOMIC DNA]</scope>
    <source>
        <strain evidence="8 9">DSM 27372</strain>
    </source>
</reference>
<dbReference type="EMBL" id="QKLU01000001">
    <property type="protein sequence ID" value="PYF77250.1"/>
    <property type="molecule type" value="Genomic_DNA"/>
</dbReference>
<dbReference type="GO" id="GO:0005886">
    <property type="term" value="C:plasma membrane"/>
    <property type="evidence" value="ECO:0007669"/>
    <property type="project" value="TreeGrafter"/>
</dbReference>
<proteinExistence type="inferred from homology"/>
<evidence type="ECO:0000313" key="9">
    <source>
        <dbReference type="Proteomes" id="UP000248198"/>
    </source>
</evidence>
<feature type="domain" description="GtrA/DPMS transmembrane" evidence="7">
    <location>
        <begin position="12"/>
        <end position="122"/>
    </location>
</feature>
<dbReference type="RefSeq" id="WP_110827313.1">
    <property type="nucleotide sequence ID" value="NZ_QKLU01000001.1"/>
</dbReference>
<feature type="transmembrane region" description="Helical" evidence="6">
    <location>
        <begin position="71"/>
        <end position="89"/>
    </location>
</feature>